<comment type="caution">
    <text evidence="1">The sequence shown here is derived from an EMBL/GenBank/DDBJ whole genome shotgun (WGS) entry which is preliminary data.</text>
</comment>
<reference evidence="1 2" key="1">
    <citation type="submission" date="2024-09" db="EMBL/GenBank/DDBJ databases">
        <authorList>
            <person name="Sun Q."/>
            <person name="Mori K."/>
        </authorList>
    </citation>
    <scope>NUCLEOTIDE SEQUENCE [LARGE SCALE GENOMIC DNA]</scope>
    <source>
        <strain evidence="1 2">TBRC 1851</strain>
    </source>
</reference>
<accession>A0ABV6U783</accession>
<dbReference type="EMBL" id="JBHMQT010000039">
    <property type="protein sequence ID" value="MFC0864297.1"/>
    <property type="molecule type" value="Genomic_DNA"/>
</dbReference>
<evidence type="ECO:0000313" key="1">
    <source>
        <dbReference type="EMBL" id="MFC0864297.1"/>
    </source>
</evidence>
<keyword evidence="2" id="KW-1185">Reference proteome</keyword>
<gene>
    <name evidence="1" type="ORF">ACFHYQ_18550</name>
</gene>
<dbReference type="RefSeq" id="WP_394302420.1">
    <property type="nucleotide sequence ID" value="NZ_JBHMQT010000039.1"/>
</dbReference>
<dbReference type="Proteomes" id="UP001589870">
    <property type="component" value="Unassembled WGS sequence"/>
</dbReference>
<proteinExistence type="predicted"/>
<evidence type="ECO:0000313" key="2">
    <source>
        <dbReference type="Proteomes" id="UP001589870"/>
    </source>
</evidence>
<protein>
    <submittedName>
        <fullName evidence="1">Uncharacterized protein</fullName>
    </submittedName>
</protein>
<name>A0ABV6U783_9ACTN</name>
<sequence>MASPTGDFCGIDPAAMHAMATDLRRAADRLTEFTAEFEGRLRANEISTAPLAQIAAIADWGRNQTPMLAERAELIKALNGTDDHTFAHLPDALDSLAAGRNLALMYGGDVNLGGGGILAGDNISAESKGELVHAHIEELARLAKDPAAAAAFFATLPASVRDALPNLLMNTGSPSAKQDLAAFSAVLGAALRAPGRIPAFEKVKAELLNKPASPAGAWDRLALLAGAKAPTAYRVAAARALALDDFAKNPRRDWGGAGPHETKTYGYSSDVVALALELLAGDGEAARAAFAQLGGEEVKLSQVDTMKLFLDYARRAGAGDDVAGVFGKVLATASGAYEEKDGAHSPEASRFAFEVIRELPGLGVLRPMRTHMAEIAGSYATEITEGANLSDANRTQDSAFEPVKTIVPGLNPAFRLSPKDTYEFVKTFADSPAGIKPFEEGMGNLTGRIVNAAAKLDNGKSTDHLERTMRALGYVAGMQFTTEREVQGKLDADDQAWVKKEMFAYGAALGVLGMGIPGLTGQALWVGVSSLSPLGVEPLLTPDKSRLSELEAKDRIASMARETWLANVLMSNGFKPKVPPDDPRFANAPIVGDDGALLPFTEIAKNKEAVRNFDNWLIANGSGGTDKTQLGEAQSVTKETFLGARKVVEVRGPSPYS</sequence>
<organism evidence="1 2">
    <name type="scientific">Sphaerimonospora cavernae</name>
    <dbReference type="NCBI Taxonomy" id="1740611"/>
    <lineage>
        <taxon>Bacteria</taxon>
        <taxon>Bacillati</taxon>
        <taxon>Actinomycetota</taxon>
        <taxon>Actinomycetes</taxon>
        <taxon>Streptosporangiales</taxon>
        <taxon>Streptosporangiaceae</taxon>
        <taxon>Sphaerimonospora</taxon>
    </lineage>
</organism>